<organism evidence="1 2">
    <name type="scientific">Irpex rosettiformis</name>
    <dbReference type="NCBI Taxonomy" id="378272"/>
    <lineage>
        <taxon>Eukaryota</taxon>
        <taxon>Fungi</taxon>
        <taxon>Dikarya</taxon>
        <taxon>Basidiomycota</taxon>
        <taxon>Agaricomycotina</taxon>
        <taxon>Agaricomycetes</taxon>
        <taxon>Polyporales</taxon>
        <taxon>Irpicaceae</taxon>
        <taxon>Irpex</taxon>
    </lineage>
</organism>
<dbReference type="Proteomes" id="UP001055072">
    <property type="component" value="Unassembled WGS sequence"/>
</dbReference>
<sequence>MHTASLSSPSRSTPKKRRLDEYCLDSSPSRPIKRAYRGSRSLRGLGSQMTGSQNAVTSSSQSQSCKTTQTLVPDQSQSSSLPPSSSCPDTSALRSDEADTDNIPHVARQTTPSYSRTELPDCGDSLSAMPEVGLEPVQSVTGSPGNTSGASTDHASAIGSQEVDTYINVGVFFELTSPTVTSGCALARVSATGRCTRT</sequence>
<reference evidence="1" key="1">
    <citation type="journal article" date="2021" name="Environ. Microbiol.">
        <title>Gene family expansions and transcriptome signatures uncover fungal adaptations to wood decay.</title>
        <authorList>
            <person name="Hage H."/>
            <person name="Miyauchi S."/>
            <person name="Viragh M."/>
            <person name="Drula E."/>
            <person name="Min B."/>
            <person name="Chaduli D."/>
            <person name="Navarro D."/>
            <person name="Favel A."/>
            <person name="Norest M."/>
            <person name="Lesage-Meessen L."/>
            <person name="Balint B."/>
            <person name="Merenyi Z."/>
            <person name="de Eugenio L."/>
            <person name="Morin E."/>
            <person name="Martinez A.T."/>
            <person name="Baldrian P."/>
            <person name="Stursova M."/>
            <person name="Martinez M.J."/>
            <person name="Novotny C."/>
            <person name="Magnuson J.K."/>
            <person name="Spatafora J.W."/>
            <person name="Maurice S."/>
            <person name="Pangilinan J."/>
            <person name="Andreopoulos W."/>
            <person name="LaButti K."/>
            <person name="Hundley H."/>
            <person name="Na H."/>
            <person name="Kuo A."/>
            <person name="Barry K."/>
            <person name="Lipzen A."/>
            <person name="Henrissat B."/>
            <person name="Riley R."/>
            <person name="Ahrendt S."/>
            <person name="Nagy L.G."/>
            <person name="Grigoriev I.V."/>
            <person name="Martin F."/>
            <person name="Rosso M.N."/>
        </authorList>
    </citation>
    <scope>NUCLEOTIDE SEQUENCE</scope>
    <source>
        <strain evidence="1">CBS 384.51</strain>
    </source>
</reference>
<evidence type="ECO:0000313" key="2">
    <source>
        <dbReference type="Proteomes" id="UP001055072"/>
    </source>
</evidence>
<gene>
    <name evidence="1" type="ORF">BDY19DRAFT_615848</name>
</gene>
<name>A0ACB8TP47_9APHY</name>
<accession>A0ACB8TP47</accession>
<proteinExistence type="predicted"/>
<protein>
    <submittedName>
        <fullName evidence="1">Uncharacterized protein</fullName>
    </submittedName>
</protein>
<evidence type="ECO:0000313" key="1">
    <source>
        <dbReference type="EMBL" id="KAI0083749.1"/>
    </source>
</evidence>
<comment type="caution">
    <text evidence="1">The sequence shown here is derived from an EMBL/GenBank/DDBJ whole genome shotgun (WGS) entry which is preliminary data.</text>
</comment>
<keyword evidence="2" id="KW-1185">Reference proteome</keyword>
<dbReference type="EMBL" id="MU274954">
    <property type="protein sequence ID" value="KAI0083749.1"/>
    <property type="molecule type" value="Genomic_DNA"/>
</dbReference>